<evidence type="ECO:0000313" key="2">
    <source>
        <dbReference type="EMBL" id="EFK55236.1"/>
    </source>
</evidence>
<keyword evidence="3" id="KW-1185">Reference proteome</keyword>
<dbReference type="AlphaFoldDB" id="D7WBK5"/>
<reference evidence="2" key="1">
    <citation type="submission" date="2010-06" db="EMBL/GenBank/DDBJ databases">
        <authorList>
            <person name="Muzny D."/>
            <person name="Qin X."/>
            <person name="Buhay C."/>
            <person name="Dugan-Rocha S."/>
            <person name="Ding Y."/>
            <person name="Chen G."/>
            <person name="Hawes A."/>
            <person name="Holder M."/>
            <person name="Jhangiani S."/>
            <person name="Johnson A."/>
            <person name="Khan Z."/>
            <person name="Li Z."/>
            <person name="Liu W."/>
            <person name="Liu X."/>
            <person name="Perez L."/>
            <person name="Shen H."/>
            <person name="Wang Q."/>
            <person name="Watt J."/>
            <person name="Xi L."/>
            <person name="Xin Y."/>
            <person name="Zhou J."/>
            <person name="Deng J."/>
            <person name="Jiang H."/>
            <person name="Liu Y."/>
            <person name="Qu J."/>
            <person name="Song X.-Z."/>
            <person name="Zhang L."/>
            <person name="Villasana D."/>
            <person name="Johnson A."/>
            <person name="Liu J."/>
            <person name="Liyanage D."/>
            <person name="Lorensuhewa L."/>
            <person name="Robinson T."/>
            <person name="Song A."/>
            <person name="Song B.-B."/>
            <person name="Dinh H."/>
            <person name="Thornton R."/>
            <person name="Coyle M."/>
            <person name="Francisco L."/>
            <person name="Jackson L."/>
            <person name="Javaid M."/>
            <person name="Korchina V."/>
            <person name="Kovar C."/>
            <person name="Mata R."/>
            <person name="Mathew T."/>
            <person name="Ngo R."/>
            <person name="Nguyen L."/>
            <person name="Nguyen N."/>
            <person name="Okwuonu G."/>
            <person name="Ongeri F."/>
            <person name="Pham C."/>
            <person name="Simmons D."/>
            <person name="Wilczek-Boney K."/>
            <person name="Hale W."/>
            <person name="Jakkamsetti A."/>
            <person name="Pham P."/>
            <person name="Ruth R."/>
            <person name="San Lucas F."/>
            <person name="Warren J."/>
            <person name="Zhang J."/>
            <person name="Zhao Z."/>
            <person name="Zhou C."/>
            <person name="Zhu D."/>
            <person name="Lee S."/>
            <person name="Bess C."/>
            <person name="Blankenburg K."/>
            <person name="Forbes L."/>
            <person name="Fu Q."/>
            <person name="Gubbala S."/>
            <person name="Hirani K."/>
            <person name="Jayaseelan J.C."/>
            <person name="Lara F."/>
            <person name="Munidasa M."/>
            <person name="Palculict T."/>
            <person name="Patil S."/>
            <person name="Pu L.-L."/>
            <person name="Saada N."/>
            <person name="Tang L."/>
            <person name="Weissenberger G."/>
            <person name="Zhu Y."/>
            <person name="Hemphill L."/>
            <person name="Shang Y."/>
            <person name="Youmans B."/>
            <person name="Ayvaz T."/>
            <person name="Ross M."/>
            <person name="Santibanez J."/>
            <person name="Aqrawi P."/>
            <person name="Gross S."/>
            <person name="Joshi V."/>
            <person name="Fowler G."/>
            <person name="Nazareth L."/>
            <person name="Reid J."/>
            <person name="Worley K."/>
            <person name="Petrosino J."/>
            <person name="Highlander S."/>
            <person name="Gibbs R."/>
        </authorList>
    </citation>
    <scope>NUCLEOTIDE SEQUENCE [LARGE SCALE GENOMIC DNA]</scope>
    <source>
        <strain evidence="2">ATCC 33030</strain>
    </source>
</reference>
<comment type="caution">
    <text evidence="2">The sequence shown here is derived from an EMBL/GenBank/DDBJ whole genome shotgun (WGS) entry which is preliminary data.</text>
</comment>
<organism evidence="2 3">
    <name type="scientific">Corynebacterium genitalium ATCC 33030</name>
    <dbReference type="NCBI Taxonomy" id="585529"/>
    <lineage>
        <taxon>Bacteria</taxon>
        <taxon>Bacillati</taxon>
        <taxon>Actinomycetota</taxon>
        <taxon>Actinomycetes</taxon>
        <taxon>Mycobacteriales</taxon>
        <taxon>Corynebacteriaceae</taxon>
        <taxon>Corynebacterium</taxon>
    </lineage>
</organism>
<feature type="compositionally biased region" description="Basic and acidic residues" evidence="1">
    <location>
        <begin position="11"/>
        <end position="24"/>
    </location>
</feature>
<feature type="region of interest" description="Disordered" evidence="1">
    <location>
        <begin position="1"/>
        <end position="53"/>
    </location>
</feature>
<protein>
    <recommendedName>
        <fullName evidence="4">Alpha/beta hydrolase fold-3 domain-containing protein</fullName>
    </recommendedName>
</protein>
<gene>
    <name evidence="2" type="ORF">HMPREF0291_10494</name>
</gene>
<dbReference type="HOGENOM" id="CLU_920327_0_0_11"/>
<sequence length="350" mass="37322">MPDQPGQPDQPYREAQDRMRHTPSPEEPAAPLPAGEAGPLNDQGSPEFNVGGVERALSPKEQLEQLISYMNATYPAPDTPPPWEGGTGDPAEADRYMGHLADRITHASMLMLGSGLDHTMPGVAYGMNIAKIRDLPALSDIPDTPGEPELLARVFVPSSPTRRWAVSLHPGGLWRGSGISLEQHWRPDVAAAAELSGTTILDLDYPLLPGATLDEVVSSVHKALDYVAAQEPASVTLWGAGSGAALAVLAAEQRSVDGLVLTNPGLGSVDKLPAELRGNRTVPAPSAWPRTLVQTALYDDTTPHPTTTEAHNATVIEYHSTHTIATPEESRRRICDVADFLAAVDATNPY</sequence>
<evidence type="ECO:0000313" key="3">
    <source>
        <dbReference type="Proteomes" id="UP000004208"/>
    </source>
</evidence>
<name>D7WBK5_9CORY</name>
<dbReference type="Gene3D" id="3.40.50.1820">
    <property type="entry name" value="alpha/beta hydrolase"/>
    <property type="match status" value="1"/>
</dbReference>
<dbReference type="eggNOG" id="COG0657">
    <property type="taxonomic scope" value="Bacteria"/>
</dbReference>
<evidence type="ECO:0000256" key="1">
    <source>
        <dbReference type="SAM" id="MobiDB-lite"/>
    </source>
</evidence>
<dbReference type="RefSeq" id="WP_005287431.1">
    <property type="nucleotide sequence ID" value="NZ_CM000961.1"/>
</dbReference>
<dbReference type="InterPro" id="IPR029058">
    <property type="entry name" value="AB_hydrolase_fold"/>
</dbReference>
<accession>D7WBK5</accession>
<proteinExistence type="predicted"/>
<dbReference type="EMBL" id="ACLJ02000001">
    <property type="protein sequence ID" value="EFK55236.1"/>
    <property type="molecule type" value="Genomic_DNA"/>
</dbReference>
<dbReference type="SUPFAM" id="SSF53474">
    <property type="entry name" value="alpha/beta-Hydrolases"/>
    <property type="match status" value="1"/>
</dbReference>
<dbReference type="STRING" id="585529.HMPREF0291_10494"/>
<evidence type="ECO:0008006" key="4">
    <source>
        <dbReference type="Google" id="ProtNLM"/>
    </source>
</evidence>
<dbReference type="Proteomes" id="UP000004208">
    <property type="component" value="Unassembled WGS sequence"/>
</dbReference>